<keyword evidence="3" id="KW-1185">Reference proteome</keyword>
<evidence type="ECO:0000313" key="2">
    <source>
        <dbReference type="EMBL" id="KAF9522201.1"/>
    </source>
</evidence>
<dbReference type="EMBL" id="MU157956">
    <property type="protein sequence ID" value="KAF9522201.1"/>
    <property type="molecule type" value="Genomic_DNA"/>
</dbReference>
<dbReference type="InterPro" id="IPR019405">
    <property type="entry name" value="Lactonase_7-beta_prop"/>
</dbReference>
<dbReference type="PANTHER" id="PTHR30344">
    <property type="entry name" value="6-PHOSPHOGLUCONOLACTONASE-RELATED"/>
    <property type="match status" value="1"/>
</dbReference>
<name>A0A9P6E447_9AGAR</name>
<dbReference type="PANTHER" id="PTHR30344:SF1">
    <property type="entry name" value="6-PHOSPHOGLUCONOLACTONASE"/>
    <property type="match status" value="1"/>
</dbReference>
<dbReference type="OrthoDB" id="9972196at2759"/>
<dbReference type="SUPFAM" id="SSF75011">
    <property type="entry name" value="3-carboxy-cis,cis-mucoante lactonizing enzyme"/>
    <property type="match status" value="1"/>
</dbReference>
<reference evidence="2" key="1">
    <citation type="submission" date="2020-11" db="EMBL/GenBank/DDBJ databases">
        <authorList>
            <consortium name="DOE Joint Genome Institute"/>
            <person name="Ahrendt S."/>
            <person name="Riley R."/>
            <person name="Andreopoulos W."/>
            <person name="Labutti K."/>
            <person name="Pangilinan J."/>
            <person name="Ruiz-Duenas F.J."/>
            <person name="Barrasa J.M."/>
            <person name="Sanchez-Garcia M."/>
            <person name="Camarero S."/>
            <person name="Miyauchi S."/>
            <person name="Serrano A."/>
            <person name="Linde D."/>
            <person name="Babiker R."/>
            <person name="Drula E."/>
            <person name="Ayuso-Fernandez I."/>
            <person name="Pacheco R."/>
            <person name="Padilla G."/>
            <person name="Ferreira P."/>
            <person name="Barriuso J."/>
            <person name="Kellner H."/>
            <person name="Castanera R."/>
            <person name="Alfaro M."/>
            <person name="Ramirez L."/>
            <person name="Pisabarro A.G."/>
            <person name="Kuo A."/>
            <person name="Tritt A."/>
            <person name="Lipzen A."/>
            <person name="He G."/>
            <person name="Yan M."/>
            <person name="Ng V."/>
            <person name="Cullen D."/>
            <person name="Martin F."/>
            <person name="Rosso M.-N."/>
            <person name="Henrissat B."/>
            <person name="Hibbett D."/>
            <person name="Martinez A.T."/>
            <person name="Grigoriev I.V."/>
        </authorList>
    </citation>
    <scope>NUCLEOTIDE SEQUENCE</scope>
    <source>
        <strain evidence="2">CBS 506.95</strain>
    </source>
</reference>
<evidence type="ECO:0000313" key="3">
    <source>
        <dbReference type="Proteomes" id="UP000807306"/>
    </source>
</evidence>
<dbReference type="AlphaFoldDB" id="A0A9P6E447"/>
<sequence length="354" mass="37657">MKFTILAGGYSAFVSTYVFDNVTNTLTLAHNSPTGQSPSWITMDPKNRSHLYAVNELPTGALQAYTIDSQGYLSNPTDTISSGGDSPAYAAVLSSGAVAVVNYNSGTGRIIPTQSDGLKFDTSAGTLSFLRGGNVSHPHQVVEYNEELLIPDLGEDTIWRLRKGSNNVYSIQGSIPQPTGSGPRHIAINNDRLFVLHELASTLSVSDLPSSPSAAAQTFASVSIVAPNPPTGSKWQAAEILIPPTSYNFPTPYIYVSNRNTGSPLSQTPGDSIAIFEHVNKGRANEGLKLVNQVYTGLEQVRGMQFSASGDYLVASGVVGTGGVIVFRRTDGGRNLVKVASNTNVPTRTSFIWL</sequence>
<protein>
    <submittedName>
        <fullName evidence="2">Lactonase, 7-bladed beta-propeller-domain-containing protein</fullName>
    </submittedName>
</protein>
<proteinExistence type="inferred from homology"/>
<gene>
    <name evidence="2" type="ORF">CPB83DRAFT_864828</name>
</gene>
<evidence type="ECO:0000256" key="1">
    <source>
        <dbReference type="ARBA" id="ARBA00005564"/>
    </source>
</evidence>
<dbReference type="Proteomes" id="UP000807306">
    <property type="component" value="Unassembled WGS sequence"/>
</dbReference>
<dbReference type="InterPro" id="IPR050282">
    <property type="entry name" value="Cycloisomerase_2"/>
</dbReference>
<comment type="caution">
    <text evidence="2">The sequence shown here is derived from an EMBL/GenBank/DDBJ whole genome shotgun (WGS) entry which is preliminary data.</text>
</comment>
<dbReference type="GO" id="GO:0017057">
    <property type="term" value="F:6-phosphogluconolactonase activity"/>
    <property type="evidence" value="ECO:0007669"/>
    <property type="project" value="TreeGrafter"/>
</dbReference>
<dbReference type="Pfam" id="PF10282">
    <property type="entry name" value="Lactonase"/>
    <property type="match status" value="1"/>
</dbReference>
<accession>A0A9P6E447</accession>
<organism evidence="2 3">
    <name type="scientific">Crepidotus variabilis</name>
    <dbReference type="NCBI Taxonomy" id="179855"/>
    <lineage>
        <taxon>Eukaryota</taxon>
        <taxon>Fungi</taxon>
        <taxon>Dikarya</taxon>
        <taxon>Basidiomycota</taxon>
        <taxon>Agaricomycotina</taxon>
        <taxon>Agaricomycetes</taxon>
        <taxon>Agaricomycetidae</taxon>
        <taxon>Agaricales</taxon>
        <taxon>Agaricineae</taxon>
        <taxon>Crepidotaceae</taxon>
        <taxon>Crepidotus</taxon>
    </lineage>
</organism>
<comment type="similarity">
    <text evidence="1">Belongs to the cycloisomerase 2 family.</text>
</comment>
<dbReference type="InterPro" id="IPR015943">
    <property type="entry name" value="WD40/YVTN_repeat-like_dom_sf"/>
</dbReference>
<dbReference type="Gene3D" id="2.130.10.10">
    <property type="entry name" value="YVTN repeat-like/Quinoprotein amine dehydrogenase"/>
    <property type="match status" value="1"/>
</dbReference>